<keyword evidence="3" id="KW-1185">Reference proteome</keyword>
<evidence type="ECO:0000313" key="2">
    <source>
        <dbReference type="EMBL" id="SPF80885.1"/>
    </source>
</evidence>
<dbReference type="InterPro" id="IPR002372">
    <property type="entry name" value="PQQ_rpt_dom"/>
</dbReference>
<dbReference type="SMART" id="SM00564">
    <property type="entry name" value="PQQ"/>
    <property type="match status" value="5"/>
</dbReference>
<dbReference type="OrthoDB" id="5290752at2"/>
<name>A0A2R8AXW8_9RHOB</name>
<reference evidence="3" key="1">
    <citation type="submission" date="2018-03" db="EMBL/GenBank/DDBJ databases">
        <authorList>
            <person name="Rodrigo-Torres L."/>
            <person name="Arahal R. D."/>
            <person name="Lucena T."/>
        </authorList>
    </citation>
    <scope>NUCLEOTIDE SEQUENCE [LARGE SCALE GENOMIC DNA]</scope>
    <source>
        <strain evidence="3">CECT 8871</strain>
    </source>
</reference>
<dbReference type="Pfam" id="PF13360">
    <property type="entry name" value="PQQ_2"/>
    <property type="match status" value="2"/>
</dbReference>
<dbReference type="EMBL" id="OMOJ01000005">
    <property type="protein sequence ID" value="SPF80885.1"/>
    <property type="molecule type" value="Genomic_DNA"/>
</dbReference>
<dbReference type="SUPFAM" id="SSF50998">
    <property type="entry name" value="Quinoprotein alcohol dehydrogenase-like"/>
    <property type="match status" value="1"/>
</dbReference>
<dbReference type="RefSeq" id="WP_108886733.1">
    <property type="nucleotide sequence ID" value="NZ_OMOJ01000005.1"/>
</dbReference>
<accession>A0A2R8AXW8</accession>
<dbReference type="InterPro" id="IPR018391">
    <property type="entry name" value="PQQ_b-propeller_rpt"/>
</dbReference>
<evidence type="ECO:0000313" key="3">
    <source>
        <dbReference type="Proteomes" id="UP000244904"/>
    </source>
</evidence>
<dbReference type="InterPro" id="IPR011047">
    <property type="entry name" value="Quinoprotein_ADH-like_sf"/>
</dbReference>
<sequence>MQTTIRLAALAALVALTACEKDDLILPGQREGLREVLGQQPEQVPPMSAEAIGPRAAGLAPAQRNGAWLQSHVTPTTRVAHPMLSVQPTQIWAANIGQGDKRRARLIADPVASNGRIFTMDSAATVTATATNGETLWQADLTPVRDRSDDTAGGGLAIGDGKLFVTSAFGTVTALDPATGQQIWQQDLGATGTGAPAYYDGLVYLVAGDTTAWAIEAKDGRVRWQIDGVADVHNVAGGASPAITDQRVYFSFGSADVQAAFRRGGLTLWTSSLAGERTGRALSVVDDITGDPVVVGDVVYAGNFAGRSAAFDAANGERIWTANHGAAGPAWPAGDSIYMVTDLNELVRMDAKTGATLWSTDLPGYVPKRRPHARRETSYTNLGPIVAGGRVVVASSDGLIRLFDPETGALTASVPIAGGATTAPIVVDGTLYVVSSKGVLHAFR</sequence>
<dbReference type="Gene3D" id="2.130.10.10">
    <property type="entry name" value="YVTN repeat-like/Quinoprotein amine dehydrogenase"/>
    <property type="match status" value="1"/>
</dbReference>
<protein>
    <submittedName>
        <fullName evidence="2">Outer membrane protein assembly factor BamB</fullName>
    </submittedName>
</protein>
<gene>
    <name evidence="2" type="primary">bamB</name>
    <name evidence="2" type="ORF">PRI8871_02698</name>
</gene>
<feature type="domain" description="Pyrrolo-quinoline quinone repeat" evidence="1">
    <location>
        <begin position="383"/>
        <end position="443"/>
    </location>
</feature>
<dbReference type="PROSITE" id="PS51257">
    <property type="entry name" value="PROKAR_LIPOPROTEIN"/>
    <property type="match status" value="1"/>
</dbReference>
<dbReference type="InterPro" id="IPR015943">
    <property type="entry name" value="WD40/YVTN_repeat-like_dom_sf"/>
</dbReference>
<evidence type="ECO:0000259" key="1">
    <source>
        <dbReference type="Pfam" id="PF13360"/>
    </source>
</evidence>
<dbReference type="Proteomes" id="UP000244904">
    <property type="component" value="Unassembled WGS sequence"/>
</dbReference>
<organism evidence="2 3">
    <name type="scientific">Pseudoprimorskyibacter insulae</name>
    <dbReference type="NCBI Taxonomy" id="1695997"/>
    <lineage>
        <taxon>Bacteria</taxon>
        <taxon>Pseudomonadati</taxon>
        <taxon>Pseudomonadota</taxon>
        <taxon>Alphaproteobacteria</taxon>
        <taxon>Rhodobacterales</taxon>
        <taxon>Paracoccaceae</taxon>
        <taxon>Pseudoprimorskyibacter</taxon>
    </lineage>
</organism>
<proteinExistence type="predicted"/>
<feature type="domain" description="Pyrrolo-quinoline quinone repeat" evidence="1">
    <location>
        <begin position="124"/>
        <end position="360"/>
    </location>
</feature>
<dbReference type="PANTHER" id="PTHR34512:SF30">
    <property type="entry name" value="OUTER MEMBRANE PROTEIN ASSEMBLY FACTOR BAMB"/>
    <property type="match status" value="1"/>
</dbReference>
<dbReference type="PANTHER" id="PTHR34512">
    <property type="entry name" value="CELL SURFACE PROTEIN"/>
    <property type="match status" value="1"/>
</dbReference>
<dbReference type="AlphaFoldDB" id="A0A2R8AXW8"/>